<keyword evidence="12" id="KW-1133">Transmembrane helix</keyword>
<evidence type="ECO:0000256" key="6">
    <source>
        <dbReference type="ARBA" id="ARBA00023285"/>
    </source>
</evidence>
<gene>
    <name evidence="15" type="ORF">BQ2448_1057</name>
</gene>
<keyword evidence="4" id="KW-0146">Chitin degradation</keyword>
<feature type="compositionally biased region" description="Low complexity" evidence="11">
    <location>
        <begin position="500"/>
        <end position="526"/>
    </location>
</feature>
<dbReference type="GO" id="GO:0004099">
    <property type="term" value="F:chitin deacetylase activity"/>
    <property type="evidence" value="ECO:0007669"/>
    <property type="project" value="UniProtKB-EC"/>
</dbReference>
<keyword evidence="7" id="KW-0449">Lipoprotein</keyword>
<evidence type="ECO:0000313" key="16">
    <source>
        <dbReference type="Proteomes" id="UP000198372"/>
    </source>
</evidence>
<accession>A0A238FCD0</accession>
<name>A0A238FCD0_9BASI</name>
<keyword evidence="16" id="KW-1185">Reference proteome</keyword>
<keyword evidence="3" id="KW-0325">Glycoprotein</keyword>
<keyword evidence="12" id="KW-0472">Membrane</keyword>
<feature type="transmembrane region" description="Helical" evidence="12">
    <location>
        <begin position="543"/>
        <end position="561"/>
    </location>
</feature>
<dbReference type="Pfam" id="PF01522">
    <property type="entry name" value="Polysacc_deac_1"/>
    <property type="match status" value="1"/>
</dbReference>
<evidence type="ECO:0000256" key="13">
    <source>
        <dbReference type="SAM" id="SignalP"/>
    </source>
</evidence>
<dbReference type="InterPro" id="IPR011330">
    <property type="entry name" value="Glyco_hydro/deAcase_b/a-brl"/>
</dbReference>
<dbReference type="GO" id="GO:0000272">
    <property type="term" value="P:polysaccharide catabolic process"/>
    <property type="evidence" value="ECO:0007669"/>
    <property type="project" value="UniProtKB-KW"/>
</dbReference>
<dbReference type="Gene3D" id="3.20.20.370">
    <property type="entry name" value="Glycoside hydrolase/deacetylase"/>
    <property type="match status" value="1"/>
</dbReference>
<organism evidence="15 16">
    <name type="scientific">Microbotryum intermedium</name>
    <dbReference type="NCBI Taxonomy" id="269621"/>
    <lineage>
        <taxon>Eukaryota</taxon>
        <taxon>Fungi</taxon>
        <taxon>Dikarya</taxon>
        <taxon>Basidiomycota</taxon>
        <taxon>Pucciniomycotina</taxon>
        <taxon>Microbotryomycetes</taxon>
        <taxon>Microbotryales</taxon>
        <taxon>Microbotryaceae</taxon>
        <taxon>Microbotryum</taxon>
    </lineage>
</organism>
<feature type="chain" id="PRO_5012827988" description="chitin deacetylase" evidence="13">
    <location>
        <begin position="18"/>
        <end position="562"/>
    </location>
</feature>
<keyword evidence="12" id="KW-0812">Transmembrane</keyword>
<evidence type="ECO:0000256" key="2">
    <source>
        <dbReference type="ARBA" id="ARBA00004609"/>
    </source>
</evidence>
<dbReference type="EMBL" id="FMSP01000005">
    <property type="protein sequence ID" value="SCV69663.1"/>
    <property type="molecule type" value="Genomic_DNA"/>
</dbReference>
<proteinExistence type="predicted"/>
<dbReference type="PANTHER" id="PTHR10587:SF98">
    <property type="entry name" value="CHITIN DEACETYLASE"/>
    <property type="match status" value="1"/>
</dbReference>
<dbReference type="Proteomes" id="UP000198372">
    <property type="component" value="Unassembled WGS sequence"/>
</dbReference>
<dbReference type="PANTHER" id="PTHR10587">
    <property type="entry name" value="GLYCOSYL TRANSFERASE-RELATED"/>
    <property type="match status" value="1"/>
</dbReference>
<dbReference type="GO" id="GO:0098552">
    <property type="term" value="C:side of membrane"/>
    <property type="evidence" value="ECO:0007669"/>
    <property type="project" value="UniProtKB-KW"/>
</dbReference>
<evidence type="ECO:0000256" key="10">
    <source>
        <dbReference type="ARBA" id="ARBA00048494"/>
    </source>
</evidence>
<dbReference type="InterPro" id="IPR050248">
    <property type="entry name" value="Polysacc_deacetylase_ArnD"/>
</dbReference>
<dbReference type="GO" id="GO:0005886">
    <property type="term" value="C:plasma membrane"/>
    <property type="evidence" value="ECO:0007669"/>
    <property type="project" value="UniProtKB-SubCell"/>
</dbReference>
<dbReference type="OrthoDB" id="407355at2759"/>
<dbReference type="AlphaFoldDB" id="A0A238FCD0"/>
<evidence type="ECO:0000313" key="15">
    <source>
        <dbReference type="EMBL" id="SCV69663.1"/>
    </source>
</evidence>
<dbReference type="SUPFAM" id="SSF88713">
    <property type="entry name" value="Glycoside hydrolase/deacetylase"/>
    <property type="match status" value="1"/>
</dbReference>
<keyword evidence="3" id="KW-0336">GPI-anchor</keyword>
<comment type="catalytic activity">
    <reaction evidence="10">
        <text>[(1-&gt;4)-N-acetyl-beta-D-glucosaminyl](n) + n H2O = chitosan + n acetate</text>
        <dbReference type="Rhea" id="RHEA:10464"/>
        <dbReference type="Rhea" id="RHEA-COMP:9593"/>
        <dbReference type="Rhea" id="RHEA-COMP:9597"/>
        <dbReference type="ChEBI" id="CHEBI:15377"/>
        <dbReference type="ChEBI" id="CHEBI:17029"/>
        <dbReference type="ChEBI" id="CHEBI:30089"/>
        <dbReference type="ChEBI" id="CHEBI:57704"/>
        <dbReference type="EC" id="3.5.1.41"/>
    </reaction>
    <physiologicalReaction direction="left-to-right" evidence="10">
        <dbReference type="Rhea" id="RHEA:10465"/>
    </physiologicalReaction>
</comment>
<comment type="cofactor">
    <cofactor evidence="1">
        <name>Co(2+)</name>
        <dbReference type="ChEBI" id="CHEBI:48828"/>
    </cofactor>
</comment>
<dbReference type="GO" id="GO:0006032">
    <property type="term" value="P:chitin catabolic process"/>
    <property type="evidence" value="ECO:0007669"/>
    <property type="project" value="UniProtKB-KW"/>
</dbReference>
<evidence type="ECO:0000256" key="12">
    <source>
        <dbReference type="SAM" id="Phobius"/>
    </source>
</evidence>
<reference evidence="16" key="1">
    <citation type="submission" date="2016-09" db="EMBL/GenBank/DDBJ databases">
        <authorList>
            <person name="Jeantristanb JTB J.-T."/>
            <person name="Ricardo R."/>
        </authorList>
    </citation>
    <scope>NUCLEOTIDE SEQUENCE [LARGE SCALE GENOMIC DNA]</scope>
</reference>
<protein>
    <recommendedName>
        <fullName evidence="9">chitin deacetylase</fullName>
        <ecNumber evidence="9">3.5.1.41</ecNumber>
    </recommendedName>
</protein>
<evidence type="ECO:0000256" key="3">
    <source>
        <dbReference type="ARBA" id="ARBA00022622"/>
    </source>
</evidence>
<dbReference type="EC" id="3.5.1.41" evidence="9"/>
<evidence type="ECO:0000256" key="8">
    <source>
        <dbReference type="ARBA" id="ARBA00023326"/>
    </source>
</evidence>
<evidence type="ECO:0000256" key="9">
    <source>
        <dbReference type="ARBA" id="ARBA00024056"/>
    </source>
</evidence>
<dbReference type="InterPro" id="IPR002509">
    <property type="entry name" value="NODB_dom"/>
</dbReference>
<evidence type="ECO:0000256" key="7">
    <source>
        <dbReference type="ARBA" id="ARBA00023288"/>
    </source>
</evidence>
<evidence type="ECO:0000259" key="14">
    <source>
        <dbReference type="PROSITE" id="PS51677"/>
    </source>
</evidence>
<feature type="region of interest" description="Disordered" evidence="11">
    <location>
        <begin position="208"/>
        <end position="227"/>
    </location>
</feature>
<evidence type="ECO:0000256" key="1">
    <source>
        <dbReference type="ARBA" id="ARBA00001941"/>
    </source>
</evidence>
<keyword evidence="13" id="KW-0732">Signal</keyword>
<dbReference type="PROSITE" id="PS51677">
    <property type="entry name" value="NODB"/>
    <property type="match status" value="1"/>
</dbReference>
<dbReference type="GO" id="GO:0009272">
    <property type="term" value="P:fungal-type cell wall biogenesis"/>
    <property type="evidence" value="ECO:0007669"/>
    <property type="project" value="UniProtKB-ARBA"/>
</dbReference>
<feature type="signal peptide" evidence="13">
    <location>
        <begin position="1"/>
        <end position="17"/>
    </location>
</feature>
<keyword evidence="8" id="KW-0624">Polysaccharide degradation</keyword>
<feature type="domain" description="NodB homology" evidence="14">
    <location>
        <begin position="234"/>
        <end position="433"/>
    </location>
</feature>
<dbReference type="STRING" id="269621.A0A238FCD0"/>
<evidence type="ECO:0000256" key="11">
    <source>
        <dbReference type="SAM" id="MobiDB-lite"/>
    </source>
</evidence>
<evidence type="ECO:0000256" key="4">
    <source>
        <dbReference type="ARBA" id="ARBA00023024"/>
    </source>
</evidence>
<sequence>MHLPLCLLALKTSTVLAASSSGAAAAASSASAPKTATAAVAATNATSVPTSDRTNEAQEAAIKNPQAECAAYYYEPVADVVSTFFLQPPGTEDHVASIASKPRLRCRTPGVTAHDKGLFQSMEAGIPNIAPRGTRAGDFSGVTYDMNNDPDCWWTDTRCTTPKLAGLEPDITRCPEPNTWGFTLDDGPNCSHNAVSRRVDMDLYKLFPPPPATPKDSPTPSHRPTRASLRHETDSLGFIIDSCSTLFPYYSTSQYFDYLLSINQKATLFYIGSNVLDWPLEAQRGLTDGHEICSHTWSHPCESYDMTSMTNEQAFAELYFSKKAIKNVLGITVRCVRMPYGDVDDRIRYIASKLDLRIIQWETDTFDYDWNVDGIASVQKNYDTILAQQANGTYNSYGPIVLSHEIDGETMAISQSYLPKMRKTFTGGVIPVGVCLNNTQPYVEGSEYVYPNYAQYVAGTVSISLAAPTAVTVDVQLALSPPATTAGASTVPASSGGIRTASGASSMTTSRGASATTTQASASASTTVKSGASRTMTVGGIELGWGLMMGSVVALLSMILVL</sequence>
<comment type="subcellular location">
    <subcellularLocation>
        <location evidence="2">Cell membrane</location>
        <topology evidence="2">Lipid-anchor</topology>
        <topology evidence="2">GPI-anchor</topology>
    </subcellularLocation>
</comment>
<feature type="region of interest" description="Disordered" evidence="11">
    <location>
        <begin position="483"/>
        <end position="526"/>
    </location>
</feature>
<keyword evidence="6" id="KW-0170">Cobalt</keyword>
<evidence type="ECO:0000256" key="5">
    <source>
        <dbReference type="ARBA" id="ARBA00023277"/>
    </source>
</evidence>
<feature type="compositionally biased region" description="Polar residues" evidence="11">
    <location>
        <begin position="483"/>
        <end position="493"/>
    </location>
</feature>
<keyword evidence="5" id="KW-0119">Carbohydrate metabolism</keyword>